<keyword evidence="4" id="KW-0539">Nucleus</keyword>
<dbReference type="SMART" id="SM00913">
    <property type="entry name" value="IBN_N"/>
    <property type="match status" value="1"/>
</dbReference>
<dbReference type="Pfam" id="PF25758">
    <property type="entry name" value="TPR_IPO11"/>
    <property type="match status" value="1"/>
</dbReference>
<dbReference type="EMBL" id="JAADJZ010000008">
    <property type="protein sequence ID" value="KAF2872849.1"/>
    <property type="molecule type" value="Genomic_DNA"/>
</dbReference>
<dbReference type="FunFam" id="1.25.10.10:FF:000362">
    <property type="entry name" value="Importin 11, putative"/>
    <property type="match status" value="1"/>
</dbReference>
<dbReference type="AlphaFoldDB" id="A0A7C8I7U9"/>
<dbReference type="InterPro" id="IPR011989">
    <property type="entry name" value="ARM-like"/>
</dbReference>
<reference evidence="6 7" key="1">
    <citation type="submission" date="2020-01" db="EMBL/GenBank/DDBJ databases">
        <authorList>
            <consortium name="DOE Joint Genome Institute"/>
            <person name="Haridas S."/>
            <person name="Albert R."/>
            <person name="Binder M."/>
            <person name="Bloem J."/>
            <person name="Labutti K."/>
            <person name="Salamov A."/>
            <person name="Andreopoulos B."/>
            <person name="Baker S.E."/>
            <person name="Barry K."/>
            <person name="Bills G."/>
            <person name="Bluhm B.H."/>
            <person name="Cannon C."/>
            <person name="Castanera R."/>
            <person name="Culley D.E."/>
            <person name="Daum C."/>
            <person name="Ezra D."/>
            <person name="Gonzalez J.B."/>
            <person name="Henrissat B."/>
            <person name="Kuo A."/>
            <person name="Liang C."/>
            <person name="Lipzen A."/>
            <person name="Lutzoni F."/>
            <person name="Magnuson J."/>
            <person name="Mondo S."/>
            <person name="Nolan M."/>
            <person name="Ohm R."/>
            <person name="Pangilinan J."/>
            <person name="Park H.-J.H."/>
            <person name="Ramirez L."/>
            <person name="Alfaro M."/>
            <person name="Sun H."/>
            <person name="Tritt A."/>
            <person name="Yoshinaga Y."/>
            <person name="Zwiers L.-H.L."/>
            <person name="Turgeon B.G."/>
            <person name="Goodwin S.B."/>
            <person name="Spatafora J.W."/>
            <person name="Crous P.W."/>
            <person name="Grigoriev I.V."/>
        </authorList>
    </citation>
    <scope>NUCLEOTIDE SEQUENCE [LARGE SCALE GENOMIC DNA]</scope>
    <source>
        <strain evidence="6 7">CBS 611.86</strain>
    </source>
</reference>
<comment type="similarity">
    <text evidence="2">Belongs to the importin beta family.</text>
</comment>
<feature type="domain" description="Importin N-terminal" evidence="5">
    <location>
        <begin position="39"/>
        <end position="117"/>
    </location>
</feature>
<evidence type="ECO:0000313" key="7">
    <source>
        <dbReference type="Proteomes" id="UP000481861"/>
    </source>
</evidence>
<accession>A0A7C8I7U9</accession>
<evidence type="ECO:0000256" key="2">
    <source>
        <dbReference type="ARBA" id="ARBA00007991"/>
    </source>
</evidence>
<dbReference type="InterPro" id="IPR016024">
    <property type="entry name" value="ARM-type_fold"/>
</dbReference>
<dbReference type="SUPFAM" id="SSF48371">
    <property type="entry name" value="ARM repeat"/>
    <property type="match status" value="1"/>
</dbReference>
<gene>
    <name evidence="6" type="ORF">BDV95DRAFT_490641</name>
</gene>
<comment type="caution">
    <text evidence="6">The sequence shown here is derived from an EMBL/GenBank/DDBJ whole genome shotgun (WGS) entry which is preliminary data.</text>
</comment>
<evidence type="ECO:0000256" key="4">
    <source>
        <dbReference type="ARBA" id="ARBA00023242"/>
    </source>
</evidence>
<comment type="subcellular location">
    <subcellularLocation>
        <location evidence="1">Nucleus</location>
    </subcellularLocation>
</comment>
<dbReference type="GO" id="GO:0006606">
    <property type="term" value="P:protein import into nucleus"/>
    <property type="evidence" value="ECO:0007669"/>
    <property type="project" value="TreeGrafter"/>
</dbReference>
<dbReference type="Gene3D" id="1.25.10.10">
    <property type="entry name" value="Leucine-rich Repeat Variant"/>
    <property type="match status" value="1"/>
</dbReference>
<dbReference type="PANTHER" id="PTHR10997">
    <property type="entry name" value="IMPORTIN-7, 8, 11"/>
    <property type="match status" value="1"/>
</dbReference>
<sequence length="1054" mass="118963">MALQYAVEVPGEANPLTEGILYHVLRSAVSASPNQVQTGTKQLQQWEKAKGFYPLLQPLTLNESVFLDKSLPLEVRYLAVIQLKNGIDKYWRKTATNAVDKEDKAAIRDKLLESGVSEADQRLALQNALVIGKIVRFDFPGDWPDIFQQLIQLLRSCSDPNAYRLHLPRALLVTLYIVKELSTGRLLRTIQNLQGVTPAILHILGAIYVEKVQNWQAFFREGGDDEGGAIESIENSLLAIKTLRRLVIAGYSSPAAEKNVQEFWTLSRTHFGEFIPYVMHEDSPLAPSVRKMIEKHLVQLSKFHLAMATTHPADFVLLPNSLDLVRDYWSLIARLGESWGSKSVDGATIGTDGDAEDDDKSILERVGLKGLLLVRACVKMVFYPAQSFRYQNAQEKENRNRATQMVKSELLTDDLVREMVSALVTRFFIFRPSDLRMWEEEPDEWEKMEEGAEDWEFAIRPCAEKLFLDLAKNFKNLIIQPLLQVFYTVATPDNEDILFKDSVYTAIGLAADVLLDQLDFDSFITNTLVAEAQKQKPGYNIIRRRIAIIISQWISIRIAKDKKPIVYQIYQHLLDKNDPLNDHVVRVTAGRRFREVADEWEFSADNFLPYAPTILDRLMALVQEVELPETKMGLLNTISSVVERLDHHIIPYANNIISLLPPLWEQSGEEHLMKQAILIMLARLTNAMKGESRLFHSSFLPIIQSAIEPNSDTQVYLLEDALDLWSSILAQTPSAPEPTPPELLNLLQYLLPLFTLDNETLRKAIEITEAYLLLAPASVLADNFRPALLQELAALLGNLKPEASGTVTHLMMCIIRGADDLGGEGAVKVVVGDLINTSFLAKVMEGLHGAWTHHQSHGPYRELPSRAVDGVVETDFFTVLARIGLASPSTLLEALSTIGGAELEKTLDWLLEEWFGHIENIGDLPSKKLMTLVLTRLLETRAPWIMGRLQNLIVMWTDVLGELLDGCDDQTADSLYWPDEPNAYHPNEPEAPEEARKRNLIYSDPVHRLNLVAFVREHLQQTIKEVGGEQQFQEEWLGRVDKDILKGFGDLGIM</sequence>
<organism evidence="6 7">
    <name type="scientific">Massariosphaeria phaeospora</name>
    <dbReference type="NCBI Taxonomy" id="100035"/>
    <lineage>
        <taxon>Eukaryota</taxon>
        <taxon>Fungi</taxon>
        <taxon>Dikarya</taxon>
        <taxon>Ascomycota</taxon>
        <taxon>Pezizomycotina</taxon>
        <taxon>Dothideomycetes</taxon>
        <taxon>Pleosporomycetidae</taxon>
        <taxon>Pleosporales</taxon>
        <taxon>Pleosporales incertae sedis</taxon>
        <taxon>Massariosphaeria</taxon>
    </lineage>
</organism>
<dbReference type="InterPro" id="IPR001494">
    <property type="entry name" value="Importin-beta_N"/>
</dbReference>
<keyword evidence="7" id="KW-1185">Reference proteome</keyword>
<dbReference type="PROSITE" id="PS50166">
    <property type="entry name" value="IMPORTIN_B_NT"/>
    <property type="match status" value="1"/>
</dbReference>
<dbReference type="GO" id="GO:0031267">
    <property type="term" value="F:small GTPase binding"/>
    <property type="evidence" value="ECO:0007669"/>
    <property type="project" value="InterPro"/>
</dbReference>
<evidence type="ECO:0000256" key="1">
    <source>
        <dbReference type="ARBA" id="ARBA00004123"/>
    </source>
</evidence>
<dbReference type="Proteomes" id="UP000481861">
    <property type="component" value="Unassembled WGS sequence"/>
</dbReference>
<dbReference type="GO" id="GO:0005829">
    <property type="term" value="C:cytosol"/>
    <property type="evidence" value="ECO:0007669"/>
    <property type="project" value="TreeGrafter"/>
</dbReference>
<evidence type="ECO:0000259" key="5">
    <source>
        <dbReference type="PROSITE" id="PS50166"/>
    </source>
</evidence>
<dbReference type="OrthoDB" id="361693at2759"/>
<dbReference type="PANTHER" id="PTHR10997:SF7">
    <property type="entry name" value="IMPORTIN-11"/>
    <property type="match status" value="1"/>
</dbReference>
<dbReference type="GO" id="GO:0005635">
    <property type="term" value="C:nuclear envelope"/>
    <property type="evidence" value="ECO:0007669"/>
    <property type="project" value="TreeGrafter"/>
</dbReference>
<dbReference type="Pfam" id="PF03810">
    <property type="entry name" value="IBN_N"/>
    <property type="match status" value="1"/>
</dbReference>
<evidence type="ECO:0000313" key="6">
    <source>
        <dbReference type="EMBL" id="KAF2872849.1"/>
    </source>
</evidence>
<proteinExistence type="inferred from homology"/>
<name>A0A7C8I7U9_9PLEO</name>
<evidence type="ECO:0000256" key="3">
    <source>
        <dbReference type="ARBA" id="ARBA00022448"/>
    </source>
</evidence>
<protein>
    <submittedName>
        <fullName evidence="6">Armadillo-type protein</fullName>
    </submittedName>
</protein>
<keyword evidence="3" id="KW-0813">Transport</keyword>
<dbReference type="InterPro" id="IPR058669">
    <property type="entry name" value="TPR_IPO7/11-like"/>
</dbReference>